<feature type="region of interest" description="Disordered" evidence="5">
    <location>
        <begin position="1"/>
        <end position="61"/>
    </location>
</feature>
<gene>
    <name evidence="7" type="ORF">BEWA_031170</name>
</gene>
<dbReference type="CDD" id="cd04369">
    <property type="entry name" value="Bromodomain"/>
    <property type="match status" value="1"/>
</dbReference>
<dbReference type="Gene3D" id="1.20.920.10">
    <property type="entry name" value="Bromodomain-like"/>
    <property type="match status" value="1"/>
</dbReference>
<evidence type="ECO:0000313" key="8">
    <source>
        <dbReference type="Proteomes" id="UP000031512"/>
    </source>
</evidence>
<feature type="compositionally biased region" description="Basic and acidic residues" evidence="5">
    <location>
        <begin position="434"/>
        <end position="448"/>
    </location>
</feature>
<dbReference type="PRINTS" id="PR00503">
    <property type="entry name" value="BROMODOMAIN"/>
</dbReference>
<evidence type="ECO:0000256" key="1">
    <source>
        <dbReference type="ARBA" id="ARBA00004123"/>
    </source>
</evidence>
<dbReference type="GeneID" id="15806717"/>
<dbReference type="Pfam" id="PF00439">
    <property type="entry name" value="Bromodomain"/>
    <property type="match status" value="1"/>
</dbReference>
<feature type="region of interest" description="Disordered" evidence="5">
    <location>
        <begin position="586"/>
        <end position="622"/>
    </location>
</feature>
<evidence type="ECO:0000313" key="7">
    <source>
        <dbReference type="EMBL" id="AFZ80264.1"/>
    </source>
</evidence>
<evidence type="ECO:0000256" key="3">
    <source>
        <dbReference type="ARBA" id="ARBA00023242"/>
    </source>
</evidence>
<dbReference type="GO" id="GO:0017025">
    <property type="term" value="F:TBP-class protein binding"/>
    <property type="evidence" value="ECO:0007669"/>
    <property type="project" value="InterPro"/>
</dbReference>
<reference evidence="7 8" key="1">
    <citation type="journal article" date="2012" name="BMC Genomics">
        <title>Comparative genomic analysis and phylogenetic position of Theileria equi.</title>
        <authorList>
            <person name="Kappmeyer L.S."/>
            <person name="Thiagarajan M."/>
            <person name="Herndon D.R."/>
            <person name="Ramsay J.D."/>
            <person name="Caler E."/>
            <person name="Djikeng A."/>
            <person name="Gillespie J.J."/>
            <person name="Lau A.O."/>
            <person name="Roalson E.H."/>
            <person name="Silva J.C."/>
            <person name="Silva M.G."/>
            <person name="Suarez C.E."/>
            <person name="Ueti M.W."/>
            <person name="Nene V.M."/>
            <person name="Mealey R.H."/>
            <person name="Knowles D.P."/>
            <person name="Brayton K.A."/>
        </authorList>
    </citation>
    <scope>NUCLEOTIDE SEQUENCE [LARGE SCALE GENOMIC DNA]</scope>
    <source>
        <strain evidence="7 8">WA</strain>
    </source>
</reference>
<dbReference type="Proteomes" id="UP000031512">
    <property type="component" value="Chromosome 1"/>
</dbReference>
<dbReference type="SUPFAM" id="SSF47370">
    <property type="entry name" value="Bromodomain"/>
    <property type="match status" value="1"/>
</dbReference>
<feature type="region of interest" description="Disordered" evidence="5">
    <location>
        <begin position="1709"/>
        <end position="1730"/>
    </location>
</feature>
<sequence>MQHNDQKVPLSPTGLAKVGNSDENGPQAPVVFPNLPPMNFNRADVPIPGGSPQNKPPEGVKDGIPAPMNAGDGQNWMMDGFYPMPMIPRGSFLPGGQMMPFAGDEKAKDGAGNLMRMEPGDDKAMQMCYYIPPPMMEPGKEGPQHMKPPMLMPMYPFMSPMPEDGMVMRDFGKFGMPNKFPPQRKNSDASEQVKSIPTSVQIREICQLKSWKKRLQKSKSQFRMDADASVTTKPAEEENVLEECATKHTAPQTGLALSKKQTRDLEVSWVINRFDLEDDLTEEDSGGFLLFDKDDLKREDVAELKKAIESLANVKQKCYPYQLVDKPTSFSKHVKKDGYSLWSTDEDFVSTCEMSSQDSAHADSSEETSVVPQEVPEEPASIQDDEFLDDLENELLDGLDDDKDVDDGKDLDDEFDFEVAETKVPSPSLPEQTKGPEEAVSKSPRKPESQLFGEVPDTVDYDNAKLVHAFHSFDTAHEWYKFRKNIDHELTLADFVEFDHHKRFKNDERVRNINKLFDLRLPNFETTEDPALMVKLYSTAKANLKFLLNYKHPEVTSLVNSSIYDLNASNAIYFMASDDIAPKVDELPTPSGTLTEQEDGTTPVVGQEEGGDEPLLQGKESDTRRQWRKRLQALDKETRLAWVNMGKSLKYIESVFNNIEQSRAYDSVMEFCEVASMFRGRDYINLLNQSFDDVYAKQNPHETGKDDEVLNRRELIHTRVAMNLTGILPLVGRSAKLHYARFHRMDFRNGLFNAHVRALKGNYSPEWSAWPVRPVIKSVAALNFRDDELADGSQNHPSNYFIHSSDLSLIDDCKVALFEYIEQYPLLLSNCGMVSRVDNYVNIPQEGGDQNMVSLGPLGTMIPVNDGVELFGIIHNIKPGEGQAVVENMLFKAPIFVHPRPCTSASKSNLTDTDFLLVRSVDKDSVTVRLRPLTWKNSIAVYTVGQCEPKMEISSPNSKSYQDDAKSLLKAWALKSIMTGNILDTKHLRKEARKKFYPALSEKEIGHVLKQLESNPIFSTRPQALERMIHSTIKPEVVCSLESTRAGRYRLKSLGISKLKNPDRIATVYAKIHQEEKEALQHQQVAENKRKELKSSYSKRLEARGITGPKLEQELNQFNIDLQCTIYGHLDNRMLSPQIRFIEELLKLSPWNITRDARQVLNNKGSAQFALYGFADPSGGRGEAINLLKRQVRDTSLENTSSGEDLRKLSMEELGKRLTRYGVSESYIKTLPRWDQVALVRQYRDGFGGHTSAEGDNRWRIPPEEYQKKLNDILTRQKEALLPDDPEISDEEDHDSNEGNQNIVDALMDEIDAESDKNDDLEMHELEILRQLREAQTSGPLSEEEKMAEDNKLKAVPVIMWHRQSRKTPAEPFGNGRAVFIYGEENIRKLLEWRKRTALKNKCALPSELIFGINAGGKRICRACGQAGHIASNPKCPLYSGDKVRHDTYHPSSTVAIRAGPGRKPFRDSDSSDGEIAASTTALYRDTPEWVLSNLNTANAREKRKTAAYEESDADSVDEASLVIRRRKAYRMYEDGSNINSRYSDDEHVSESKTGNIDTIMKVISKVVRMMEKESRYKPFAARIPESIAPNYYKIIKHPMWLALLKVRCKSKYYKSVTHFLNDLALIELNCKQYNSESSPNAWLRKMSEVLVDDILQRLQQMLSQHMPTSLLEYWIQEHQAKRGAASNVPGAPAGVVATTPGVAAVAPSTAQTTAPEASQAVNTTAPGQL</sequence>
<protein>
    <recommendedName>
        <fullName evidence="6">Bromo domain-containing protein</fullName>
    </recommendedName>
</protein>
<evidence type="ECO:0000256" key="4">
    <source>
        <dbReference type="PROSITE-ProRule" id="PRU00035"/>
    </source>
</evidence>
<organism evidence="7 8">
    <name type="scientific">Theileria equi strain WA</name>
    <dbReference type="NCBI Taxonomy" id="1537102"/>
    <lineage>
        <taxon>Eukaryota</taxon>
        <taxon>Sar</taxon>
        <taxon>Alveolata</taxon>
        <taxon>Apicomplexa</taxon>
        <taxon>Aconoidasida</taxon>
        <taxon>Piroplasmida</taxon>
        <taxon>Theileriidae</taxon>
        <taxon>Theileria</taxon>
    </lineage>
</organism>
<dbReference type="OrthoDB" id="21449at2759"/>
<dbReference type="RefSeq" id="XP_004829930.1">
    <property type="nucleotide sequence ID" value="XM_004829873.1"/>
</dbReference>
<dbReference type="VEuPathDB" id="PiroplasmaDB:BEWA_031170"/>
<comment type="subcellular location">
    <subcellularLocation>
        <location evidence="1">Nucleus</location>
    </subcellularLocation>
</comment>
<dbReference type="eggNOG" id="KOG1472">
    <property type="taxonomic scope" value="Eukaryota"/>
</dbReference>
<dbReference type="KEGG" id="beq:BEWA_031170"/>
<dbReference type="eggNOG" id="KOG0008">
    <property type="taxonomic scope" value="Eukaryota"/>
</dbReference>
<dbReference type="PANTHER" id="PTHR13900:SF0">
    <property type="entry name" value="TRANSCRIPTION INITIATION FACTOR TFIID SUBUNIT 1"/>
    <property type="match status" value="1"/>
</dbReference>
<dbReference type="SMART" id="SM00297">
    <property type="entry name" value="BROMO"/>
    <property type="match status" value="1"/>
</dbReference>
<accession>L0AZD2</accession>
<dbReference type="InterPro" id="IPR040240">
    <property type="entry name" value="TAF1"/>
</dbReference>
<dbReference type="PANTHER" id="PTHR13900">
    <property type="entry name" value="TRANSCRIPTION INITIATION FACTOR TFIID"/>
    <property type="match status" value="1"/>
</dbReference>
<dbReference type="InterPro" id="IPR036427">
    <property type="entry name" value="Bromodomain-like_sf"/>
</dbReference>
<evidence type="ECO:0000256" key="2">
    <source>
        <dbReference type="ARBA" id="ARBA00023117"/>
    </source>
</evidence>
<dbReference type="GO" id="GO:0005669">
    <property type="term" value="C:transcription factor TFIID complex"/>
    <property type="evidence" value="ECO:0007669"/>
    <property type="project" value="InterPro"/>
</dbReference>
<dbReference type="EMBL" id="CP001669">
    <property type="protein sequence ID" value="AFZ80264.1"/>
    <property type="molecule type" value="Genomic_DNA"/>
</dbReference>
<feature type="domain" description="Bromo" evidence="6">
    <location>
        <begin position="1572"/>
        <end position="1642"/>
    </location>
</feature>
<keyword evidence="3" id="KW-0539">Nucleus</keyword>
<evidence type="ECO:0000259" key="6">
    <source>
        <dbReference type="PROSITE" id="PS50014"/>
    </source>
</evidence>
<proteinExistence type="predicted"/>
<feature type="compositionally biased region" description="Polar residues" evidence="5">
    <location>
        <begin position="1712"/>
        <end position="1730"/>
    </location>
</feature>
<feature type="region of interest" description="Disordered" evidence="5">
    <location>
        <begin position="353"/>
        <end position="383"/>
    </location>
</feature>
<dbReference type="InterPro" id="IPR022591">
    <property type="entry name" value="TAF1_HAT_dom"/>
</dbReference>
<dbReference type="GO" id="GO:0004402">
    <property type="term" value="F:histone acetyltransferase activity"/>
    <property type="evidence" value="ECO:0007669"/>
    <property type="project" value="InterPro"/>
</dbReference>
<dbReference type="Pfam" id="PF12157">
    <property type="entry name" value="DUF3591"/>
    <property type="match status" value="1"/>
</dbReference>
<keyword evidence="2 4" id="KW-0103">Bromodomain</keyword>
<evidence type="ECO:0000256" key="5">
    <source>
        <dbReference type="SAM" id="MobiDB-lite"/>
    </source>
</evidence>
<dbReference type="STRING" id="1537102.L0AZD2"/>
<dbReference type="PROSITE" id="PS50014">
    <property type="entry name" value="BROMODOMAIN_2"/>
    <property type="match status" value="1"/>
</dbReference>
<dbReference type="InterPro" id="IPR001487">
    <property type="entry name" value="Bromodomain"/>
</dbReference>
<name>L0AZD2_THEEQ</name>
<keyword evidence="8" id="KW-1185">Reference proteome</keyword>
<dbReference type="GO" id="GO:0051123">
    <property type="term" value="P:RNA polymerase II preinitiation complex assembly"/>
    <property type="evidence" value="ECO:0007669"/>
    <property type="project" value="TreeGrafter"/>
</dbReference>
<dbReference type="GO" id="GO:0016251">
    <property type="term" value="F:RNA polymerase II general transcription initiation factor activity"/>
    <property type="evidence" value="ECO:0007669"/>
    <property type="project" value="InterPro"/>
</dbReference>
<feature type="region of interest" description="Disordered" evidence="5">
    <location>
        <begin position="419"/>
        <end position="454"/>
    </location>
</feature>